<evidence type="ECO:0000256" key="2">
    <source>
        <dbReference type="ARBA" id="ARBA00010617"/>
    </source>
</evidence>
<dbReference type="PANTHER" id="PTHR24305:SF166">
    <property type="entry name" value="CYTOCHROME P450 12A4, MITOCHONDRIAL-RELATED"/>
    <property type="match status" value="1"/>
</dbReference>
<keyword evidence="3" id="KW-0349">Heme</keyword>
<dbReference type="PANTHER" id="PTHR24305">
    <property type="entry name" value="CYTOCHROME P450"/>
    <property type="match status" value="1"/>
</dbReference>
<dbReference type="SUPFAM" id="SSF48264">
    <property type="entry name" value="Cytochrome P450"/>
    <property type="match status" value="1"/>
</dbReference>
<dbReference type="GO" id="GO:0005506">
    <property type="term" value="F:iron ion binding"/>
    <property type="evidence" value="ECO:0007669"/>
    <property type="project" value="InterPro"/>
</dbReference>
<keyword evidence="3" id="KW-0408">Iron</keyword>
<feature type="region of interest" description="Disordered" evidence="4">
    <location>
        <begin position="45"/>
        <end position="78"/>
    </location>
</feature>
<evidence type="ECO:0000256" key="3">
    <source>
        <dbReference type="RuleBase" id="RU000461"/>
    </source>
</evidence>
<evidence type="ECO:0000256" key="4">
    <source>
        <dbReference type="SAM" id="MobiDB-lite"/>
    </source>
</evidence>
<name>A0A4Q2S9R4_9ACTN</name>
<evidence type="ECO:0000313" key="6">
    <source>
        <dbReference type="Proteomes" id="UP000293291"/>
    </source>
</evidence>
<dbReference type="CDD" id="cd00302">
    <property type="entry name" value="cytochrome_P450"/>
    <property type="match status" value="1"/>
</dbReference>
<dbReference type="PRINTS" id="PR00359">
    <property type="entry name" value="BP450"/>
</dbReference>
<comment type="cofactor">
    <cofactor evidence="1">
        <name>heme</name>
        <dbReference type="ChEBI" id="CHEBI:30413"/>
    </cofactor>
</comment>
<comment type="caution">
    <text evidence="5">The sequence shown here is derived from an EMBL/GenBank/DDBJ whole genome shotgun (WGS) entry which is preliminary data.</text>
</comment>
<dbReference type="GO" id="GO:0020037">
    <property type="term" value="F:heme binding"/>
    <property type="evidence" value="ECO:0007669"/>
    <property type="project" value="InterPro"/>
</dbReference>
<keyword evidence="3" id="KW-0503">Monooxygenase</keyword>
<keyword evidence="6" id="KW-1185">Reference proteome</keyword>
<protein>
    <submittedName>
        <fullName evidence="5">Cytochrome P450</fullName>
    </submittedName>
</protein>
<organism evidence="5 6">
    <name type="scientific">Nocardioides ganghwensis</name>
    <dbReference type="NCBI Taxonomy" id="252230"/>
    <lineage>
        <taxon>Bacteria</taxon>
        <taxon>Bacillati</taxon>
        <taxon>Actinomycetota</taxon>
        <taxon>Actinomycetes</taxon>
        <taxon>Propionibacteriales</taxon>
        <taxon>Nocardioidaceae</taxon>
        <taxon>Nocardioides</taxon>
    </lineage>
</organism>
<dbReference type="EMBL" id="SDWU01000028">
    <property type="protein sequence ID" value="RYB97544.1"/>
    <property type="molecule type" value="Genomic_DNA"/>
</dbReference>
<accession>A0A4Q2S9R4</accession>
<keyword evidence="3" id="KW-0560">Oxidoreductase</keyword>
<keyword evidence="3" id="KW-0479">Metal-binding</keyword>
<dbReference type="Pfam" id="PF00067">
    <property type="entry name" value="p450"/>
    <property type="match status" value="1"/>
</dbReference>
<comment type="similarity">
    <text evidence="2 3">Belongs to the cytochrome P450 family.</text>
</comment>
<reference evidence="5 6" key="1">
    <citation type="submission" date="2019-01" db="EMBL/GenBank/DDBJ databases">
        <title>Novel species of Nocardioides.</title>
        <authorList>
            <person name="Liu Q."/>
            <person name="Xin Y.-H."/>
        </authorList>
    </citation>
    <scope>NUCLEOTIDE SEQUENCE [LARGE SCALE GENOMIC DNA]</scope>
    <source>
        <strain evidence="5 6">CGMCC 4.6875</strain>
    </source>
</reference>
<gene>
    <name evidence="5" type="ORF">EUA07_19530</name>
</gene>
<dbReference type="InterPro" id="IPR017972">
    <property type="entry name" value="Cyt_P450_CS"/>
</dbReference>
<dbReference type="InterPro" id="IPR001128">
    <property type="entry name" value="Cyt_P450"/>
</dbReference>
<sequence>MDSVESAGGQLGAVLSAPRDGAAALGPGGPWLATSQAQARQVLTDPATFDFPGNVNRTGDLSGSRGETRSGHTVFDPVPPDQVARGVAVFDAEWAAALREHARSARDEPYDAMSLLRRPVARSTTAAVLPALDDARRDMVADHVLAWIDALGPVIAAHRRPRRWSRVRRAEHDTRVALEGVLDDALACLPGEDRTSQQVATMLAAGIQVPIAAGSFLLAWLAQHPAPATDPLHVVWETLRLTPPTWLTARVTTKPVELGGASIPAGRVVFVSPLLLGRLAELVPGAPDTLADFDPERWEDGTRRPGAWLPFGAGPHACPGRSLGLAVLVRLASWGADHEMTLSEDVRIDQSRGIYPVPCRFTATARSETSP</sequence>
<dbReference type="RefSeq" id="WP_129456860.1">
    <property type="nucleotide sequence ID" value="NZ_JACXYX010000024.1"/>
</dbReference>
<dbReference type="OrthoDB" id="502624at2"/>
<dbReference type="GO" id="GO:0004497">
    <property type="term" value="F:monooxygenase activity"/>
    <property type="evidence" value="ECO:0007669"/>
    <property type="project" value="UniProtKB-KW"/>
</dbReference>
<dbReference type="AlphaFoldDB" id="A0A4Q2S9R4"/>
<dbReference type="InterPro" id="IPR050121">
    <property type="entry name" value="Cytochrome_P450_monoxygenase"/>
</dbReference>
<dbReference type="GO" id="GO:0016705">
    <property type="term" value="F:oxidoreductase activity, acting on paired donors, with incorporation or reduction of molecular oxygen"/>
    <property type="evidence" value="ECO:0007669"/>
    <property type="project" value="InterPro"/>
</dbReference>
<dbReference type="Proteomes" id="UP000293291">
    <property type="component" value="Unassembled WGS sequence"/>
</dbReference>
<evidence type="ECO:0000256" key="1">
    <source>
        <dbReference type="ARBA" id="ARBA00001971"/>
    </source>
</evidence>
<evidence type="ECO:0000313" key="5">
    <source>
        <dbReference type="EMBL" id="RYB97544.1"/>
    </source>
</evidence>
<dbReference type="InterPro" id="IPR002397">
    <property type="entry name" value="Cyt_P450_B"/>
</dbReference>
<dbReference type="Gene3D" id="1.10.630.10">
    <property type="entry name" value="Cytochrome P450"/>
    <property type="match status" value="1"/>
</dbReference>
<proteinExistence type="inferred from homology"/>
<dbReference type="PROSITE" id="PS00086">
    <property type="entry name" value="CYTOCHROME_P450"/>
    <property type="match status" value="1"/>
</dbReference>
<dbReference type="InterPro" id="IPR036396">
    <property type="entry name" value="Cyt_P450_sf"/>
</dbReference>